<keyword evidence="5" id="KW-0238">DNA-binding</keyword>
<protein>
    <recommendedName>
        <fullName evidence="2">DNA-(apurinic or apyrimidinic site) lyase</fullName>
        <ecNumber evidence="2">4.2.99.18</ecNumber>
    </recommendedName>
</protein>
<evidence type="ECO:0000313" key="12">
    <source>
        <dbReference type="EMBL" id="GLI68206.1"/>
    </source>
</evidence>
<comment type="similarity">
    <text evidence="1">Belongs to the FPG family.</text>
</comment>
<keyword evidence="7" id="KW-0456">Lyase</keyword>
<evidence type="ECO:0000256" key="1">
    <source>
        <dbReference type="ARBA" id="ARBA00009409"/>
    </source>
</evidence>
<dbReference type="EC" id="4.2.99.18" evidence="2"/>
<feature type="region of interest" description="Disordered" evidence="10">
    <location>
        <begin position="796"/>
        <end position="815"/>
    </location>
</feature>
<evidence type="ECO:0000256" key="6">
    <source>
        <dbReference type="ARBA" id="ARBA00023204"/>
    </source>
</evidence>
<dbReference type="PANTHER" id="PTHR42697:SF1">
    <property type="entry name" value="ENDONUCLEASE 8"/>
    <property type="match status" value="1"/>
</dbReference>
<dbReference type="SMART" id="SM01232">
    <property type="entry name" value="H2TH"/>
    <property type="match status" value="1"/>
</dbReference>
<organism evidence="12 13">
    <name type="scientific">Volvox africanus</name>
    <dbReference type="NCBI Taxonomy" id="51714"/>
    <lineage>
        <taxon>Eukaryota</taxon>
        <taxon>Viridiplantae</taxon>
        <taxon>Chlorophyta</taxon>
        <taxon>core chlorophytes</taxon>
        <taxon>Chlorophyceae</taxon>
        <taxon>CS clade</taxon>
        <taxon>Chlamydomonadales</taxon>
        <taxon>Volvocaceae</taxon>
        <taxon>Volvox</taxon>
    </lineage>
</organism>
<dbReference type="SMART" id="SM00898">
    <property type="entry name" value="Fapy_DNA_glyco"/>
    <property type="match status" value="1"/>
</dbReference>
<evidence type="ECO:0000313" key="13">
    <source>
        <dbReference type="Proteomes" id="UP001165090"/>
    </source>
</evidence>
<feature type="region of interest" description="Disordered" evidence="10">
    <location>
        <begin position="69"/>
        <end position="107"/>
    </location>
</feature>
<dbReference type="SUPFAM" id="SSF68906">
    <property type="entry name" value="SAP domain"/>
    <property type="match status" value="2"/>
</dbReference>
<evidence type="ECO:0000256" key="3">
    <source>
        <dbReference type="ARBA" id="ARBA00022763"/>
    </source>
</evidence>
<evidence type="ECO:0000256" key="5">
    <source>
        <dbReference type="ARBA" id="ARBA00023125"/>
    </source>
</evidence>
<feature type="compositionally biased region" description="Low complexity" evidence="10">
    <location>
        <begin position="80"/>
        <end position="103"/>
    </location>
</feature>
<keyword evidence="13" id="KW-1185">Reference proteome</keyword>
<dbReference type="InterPro" id="IPR036361">
    <property type="entry name" value="SAP_dom_sf"/>
</dbReference>
<dbReference type="PANTHER" id="PTHR42697">
    <property type="entry name" value="ENDONUCLEASE 8"/>
    <property type="match status" value="1"/>
</dbReference>
<feature type="domain" description="SAP" evidence="11">
    <location>
        <begin position="573"/>
        <end position="607"/>
    </location>
</feature>
<evidence type="ECO:0000259" key="11">
    <source>
        <dbReference type="PROSITE" id="PS50800"/>
    </source>
</evidence>
<dbReference type="InterPro" id="IPR010979">
    <property type="entry name" value="Ribosomal_uS13-like_H2TH"/>
</dbReference>
<keyword evidence="8" id="KW-0511">Multifunctional enzyme</keyword>
<proteinExistence type="inferred from homology"/>
<evidence type="ECO:0000256" key="9">
    <source>
        <dbReference type="ARBA" id="ARBA00023295"/>
    </source>
</evidence>
<dbReference type="InterPro" id="IPR003034">
    <property type="entry name" value="SAP_dom"/>
</dbReference>
<evidence type="ECO:0000256" key="7">
    <source>
        <dbReference type="ARBA" id="ARBA00023239"/>
    </source>
</evidence>
<dbReference type="Pfam" id="PF02037">
    <property type="entry name" value="SAP"/>
    <property type="match status" value="2"/>
</dbReference>
<accession>A0ABQ5SE95</accession>
<feature type="compositionally biased region" description="Gly residues" evidence="10">
    <location>
        <begin position="803"/>
        <end position="815"/>
    </location>
</feature>
<dbReference type="EMBL" id="BSDZ01000079">
    <property type="protein sequence ID" value="GLI68206.1"/>
    <property type="molecule type" value="Genomic_DNA"/>
</dbReference>
<dbReference type="InterPro" id="IPR035937">
    <property type="entry name" value="FPG_N"/>
</dbReference>
<dbReference type="Gene3D" id="1.10.720.30">
    <property type="entry name" value="SAP domain"/>
    <property type="match status" value="2"/>
</dbReference>
<sequence length="815" mass="86313">MVEGHQCHRVAAAHRQLLVGRSFIARSPNGRFKEGAAAINTKPLQRIEVHGKNLFYFFSSKPTSLLVEPAAASTERDDAASPSRSPNFKSSSSPASSPNAAAADGGSGVGCDDTVVMHVHFGMSGAFRTMSLPGPPPTETTRLELIHKDIGLVAHLSAMTVSHGSLALYKSKAAQLGPDPLREDADKELLWSKLSRSRKPIGLVLMDQSMVAGLGNIYRAEVLFKAGVHPELPACDISRELFDRIWYHSVDLLQRGFVTGSIITVDPDEAKVLGRPWTRRYIYNQKTCGRCKGPVRTWDMATRTVYCCENCQPLNLPEQQQQQQQEVTAAAGGGGGGGAVIALSVARLTAMATARPPRLFRSHCAPDDDDDFNQMPAKLTVKQLKSRLTSLNLDLRGTKPQLVKRLEAALCWKQHQQPTTNATSDTPITALVGAGAVTVAAATQLQRRQPRRERRTAKVDREVDVKEEATEDAEEKVVRVVEVKAVEGNGKAVTLFPAGAGAGSAGFTAAVAKDPSPCAYEVNGSAGADFVAAENDNDSDSAVTLDRAEQILTDSMAVGASRHSSAPSPLHELTRLTVVQLRGRLRELGLPINGIKKTLIARLTAAQQPAVVSDAAPVQQATATAADVSSATDKATAAPAVPLVAREFCTPDSLLPAGGEAATTTMAPPPPRKVARPAKAGPYFLGAAAVGAAAKADPEVSPMPLQGKFETTGTLRATASRGLYDIQPGIRGLEARMASARDAALEKLLANESRAVEHVALEDDEVVDLLSEHPKPNARKRARSLAAAMAAAGGAETEEAGGKRWGGAGGFVYSQ</sequence>
<reference evidence="12 13" key="1">
    <citation type="journal article" date="2023" name="IScience">
        <title>Expanded male sex-determining region conserved during the evolution of homothallism in the green alga Volvox.</title>
        <authorList>
            <person name="Yamamoto K."/>
            <person name="Matsuzaki R."/>
            <person name="Mahakham W."/>
            <person name="Heman W."/>
            <person name="Sekimoto H."/>
            <person name="Kawachi M."/>
            <person name="Minakuchi Y."/>
            <person name="Toyoda A."/>
            <person name="Nozaki H."/>
        </authorList>
    </citation>
    <scope>NUCLEOTIDE SEQUENCE [LARGE SCALE GENOMIC DNA]</scope>
    <source>
        <strain evidence="12 13">NIES-4468</strain>
    </source>
</reference>
<dbReference type="InterPro" id="IPR012319">
    <property type="entry name" value="FPG_cat"/>
</dbReference>
<dbReference type="Proteomes" id="UP001165090">
    <property type="component" value="Unassembled WGS sequence"/>
</dbReference>
<evidence type="ECO:0000256" key="2">
    <source>
        <dbReference type="ARBA" id="ARBA00012720"/>
    </source>
</evidence>
<keyword evidence="6" id="KW-0234">DNA repair</keyword>
<dbReference type="SUPFAM" id="SSF46946">
    <property type="entry name" value="S13-like H2TH domain"/>
    <property type="match status" value="1"/>
</dbReference>
<dbReference type="InterPro" id="IPR015886">
    <property type="entry name" value="H2TH_FPG"/>
</dbReference>
<name>A0ABQ5SE95_9CHLO</name>
<dbReference type="SMART" id="SM00513">
    <property type="entry name" value="SAP"/>
    <property type="match status" value="2"/>
</dbReference>
<dbReference type="Pfam" id="PF06831">
    <property type="entry name" value="H2TH"/>
    <property type="match status" value="1"/>
</dbReference>
<keyword evidence="4" id="KW-0378">Hydrolase</keyword>
<dbReference type="Gene3D" id="1.10.8.50">
    <property type="match status" value="1"/>
</dbReference>
<gene>
    <name evidence="12" type="ORF">VaNZ11_012540</name>
</gene>
<keyword evidence="9" id="KW-0326">Glycosidase</keyword>
<evidence type="ECO:0000256" key="10">
    <source>
        <dbReference type="SAM" id="MobiDB-lite"/>
    </source>
</evidence>
<comment type="caution">
    <text evidence="12">The sequence shown here is derived from an EMBL/GenBank/DDBJ whole genome shotgun (WGS) entry which is preliminary data.</text>
</comment>
<dbReference type="PROSITE" id="PS50800">
    <property type="entry name" value="SAP"/>
    <property type="match status" value="2"/>
</dbReference>
<feature type="domain" description="SAP" evidence="11">
    <location>
        <begin position="376"/>
        <end position="410"/>
    </location>
</feature>
<evidence type="ECO:0000256" key="8">
    <source>
        <dbReference type="ARBA" id="ARBA00023268"/>
    </source>
</evidence>
<evidence type="ECO:0000256" key="4">
    <source>
        <dbReference type="ARBA" id="ARBA00022801"/>
    </source>
</evidence>
<keyword evidence="3" id="KW-0227">DNA damage</keyword>
<dbReference type="SUPFAM" id="SSF81624">
    <property type="entry name" value="N-terminal domain of MutM-like DNA repair proteins"/>
    <property type="match status" value="1"/>
</dbReference>